<sequence>MASRPPAEVPRPLDQNEKQRTGETHLLQKESLSNSHHNSTNFNFSSAIPVSLSEDELKWAQEIISLAKSGVIQIVPIDGMNSTPHDPPMVAKSNDSLLPFERPVQENLEESSSKSPQNSNEHSSDLRQILEVQNTVLDYTQHSAPNHININYVNEEKNSDKDSDQVAGAQLNKLMNVHISIPLQEGGMIDTTTSQQSSSMNRSINPSEAAGKNVTISKAISMDYSANEAQGGEEPSGGNKNVENNIEVSSKCTNHSNLANTPNAGKVFVEIPLGKERSINQIAVKGNVSDHNQMPKDTNGDQRRQENGKYHTPKVNNNITGKSVPSTHNQHDHNKFGNLLNYENQNEHEKGIHNVQVDGNGKTVVNTNKGNTTMDPRIPPPIKVSSNFDTYRPNHPKPNQISPKKNQNRPPFNNSGNKNMNSQIPEPSPPTVVQSLATRLRANQAKITTPVIITPPCYCL</sequence>
<feature type="compositionally biased region" description="Basic and acidic residues" evidence="1">
    <location>
        <begin position="298"/>
        <end position="309"/>
    </location>
</feature>
<keyword evidence="3" id="KW-1185">Reference proteome</keyword>
<proteinExistence type="predicted"/>
<protein>
    <submittedName>
        <fullName evidence="2">Uncharacterized protein</fullName>
    </submittedName>
</protein>
<evidence type="ECO:0000313" key="3">
    <source>
        <dbReference type="Proteomes" id="UP001311915"/>
    </source>
</evidence>
<evidence type="ECO:0000256" key="1">
    <source>
        <dbReference type="SAM" id="MobiDB-lite"/>
    </source>
</evidence>
<dbReference type="AlphaFoldDB" id="A0AAV9L9N9"/>
<reference evidence="2 3" key="1">
    <citation type="submission" date="2023-10" db="EMBL/GenBank/DDBJ databases">
        <title>Genome-Wide Identification Analysis in wild type Solanum Pinnatisectum Reveals Some Genes Defensing Phytophthora Infestans.</title>
        <authorList>
            <person name="Sun C."/>
        </authorList>
    </citation>
    <scope>NUCLEOTIDE SEQUENCE [LARGE SCALE GENOMIC DNA]</scope>
    <source>
        <strain evidence="2">LQN</strain>
        <tissue evidence="2">Leaf</tissue>
    </source>
</reference>
<feature type="region of interest" description="Disordered" evidence="1">
    <location>
        <begin position="192"/>
        <end position="211"/>
    </location>
</feature>
<evidence type="ECO:0000313" key="2">
    <source>
        <dbReference type="EMBL" id="KAK4721160.1"/>
    </source>
</evidence>
<name>A0AAV9L9N9_9SOLN</name>
<feature type="region of interest" description="Disordered" evidence="1">
    <location>
        <begin position="1"/>
        <end position="20"/>
    </location>
</feature>
<feature type="region of interest" description="Disordered" evidence="1">
    <location>
        <begin position="105"/>
        <end position="125"/>
    </location>
</feature>
<organism evidence="2 3">
    <name type="scientific">Solanum pinnatisectum</name>
    <name type="common">tansyleaf nightshade</name>
    <dbReference type="NCBI Taxonomy" id="50273"/>
    <lineage>
        <taxon>Eukaryota</taxon>
        <taxon>Viridiplantae</taxon>
        <taxon>Streptophyta</taxon>
        <taxon>Embryophyta</taxon>
        <taxon>Tracheophyta</taxon>
        <taxon>Spermatophyta</taxon>
        <taxon>Magnoliopsida</taxon>
        <taxon>eudicotyledons</taxon>
        <taxon>Gunneridae</taxon>
        <taxon>Pentapetalae</taxon>
        <taxon>asterids</taxon>
        <taxon>lamiids</taxon>
        <taxon>Solanales</taxon>
        <taxon>Solanaceae</taxon>
        <taxon>Solanoideae</taxon>
        <taxon>Solaneae</taxon>
        <taxon>Solanum</taxon>
    </lineage>
</organism>
<feature type="compositionally biased region" description="Polar residues" evidence="1">
    <location>
        <begin position="192"/>
        <end position="206"/>
    </location>
</feature>
<dbReference type="Proteomes" id="UP001311915">
    <property type="component" value="Unassembled WGS sequence"/>
</dbReference>
<dbReference type="EMBL" id="JAWPEI010000007">
    <property type="protein sequence ID" value="KAK4721160.1"/>
    <property type="molecule type" value="Genomic_DNA"/>
</dbReference>
<feature type="compositionally biased region" description="Polar residues" evidence="1">
    <location>
        <begin position="314"/>
        <end position="328"/>
    </location>
</feature>
<feature type="region of interest" description="Disordered" evidence="1">
    <location>
        <begin position="368"/>
        <end position="432"/>
    </location>
</feature>
<accession>A0AAV9L9N9</accession>
<feature type="region of interest" description="Disordered" evidence="1">
    <location>
        <begin position="289"/>
        <end position="329"/>
    </location>
</feature>
<feature type="compositionally biased region" description="Polar residues" evidence="1">
    <location>
        <begin position="397"/>
        <end position="432"/>
    </location>
</feature>
<comment type="caution">
    <text evidence="2">The sequence shown here is derived from an EMBL/GenBank/DDBJ whole genome shotgun (WGS) entry which is preliminary data.</text>
</comment>
<gene>
    <name evidence="2" type="ORF">R3W88_011393</name>
</gene>